<evidence type="ECO:0000256" key="2">
    <source>
        <dbReference type="ARBA" id="ARBA00022827"/>
    </source>
</evidence>
<dbReference type="EMBL" id="BIFR01000001">
    <property type="protein sequence ID" value="GCE12607.1"/>
    <property type="molecule type" value="Genomic_DNA"/>
</dbReference>
<gene>
    <name evidence="5" type="ORF">KTT_24660</name>
</gene>
<dbReference type="AlphaFoldDB" id="A0A402A0C5"/>
<dbReference type="InterPro" id="IPR016169">
    <property type="entry name" value="FAD-bd_PCMH_sub2"/>
</dbReference>
<dbReference type="Pfam" id="PF03450">
    <property type="entry name" value="CO_deh_flav_C"/>
    <property type="match status" value="1"/>
</dbReference>
<dbReference type="SMART" id="SM01092">
    <property type="entry name" value="CO_deh_flav_C"/>
    <property type="match status" value="1"/>
</dbReference>
<evidence type="ECO:0000313" key="5">
    <source>
        <dbReference type="EMBL" id="GCE12607.1"/>
    </source>
</evidence>
<dbReference type="InterPro" id="IPR005107">
    <property type="entry name" value="CO_DH_flav_C"/>
</dbReference>
<feature type="domain" description="FAD-binding PCMH-type" evidence="4">
    <location>
        <begin position="2"/>
        <end position="178"/>
    </location>
</feature>
<protein>
    <submittedName>
        <fullName evidence="5">Carbon monoxide dehydrogenase</fullName>
    </submittedName>
</protein>
<dbReference type="Proteomes" id="UP000287352">
    <property type="component" value="Unassembled WGS sequence"/>
</dbReference>
<dbReference type="InterPro" id="IPR016166">
    <property type="entry name" value="FAD-bd_PCMH"/>
</dbReference>
<dbReference type="RefSeq" id="WP_126580211.1">
    <property type="nucleotide sequence ID" value="NZ_BIFR01000001.1"/>
</dbReference>
<evidence type="ECO:0000313" key="6">
    <source>
        <dbReference type="Proteomes" id="UP000287352"/>
    </source>
</evidence>
<dbReference type="PANTHER" id="PTHR42659:SF2">
    <property type="entry name" value="XANTHINE DEHYDROGENASE SUBUNIT C-RELATED"/>
    <property type="match status" value="1"/>
</dbReference>
<evidence type="ECO:0000256" key="3">
    <source>
        <dbReference type="ARBA" id="ARBA00023002"/>
    </source>
</evidence>
<comment type="caution">
    <text evidence="5">The sequence shown here is derived from an EMBL/GenBank/DDBJ whole genome shotgun (WGS) entry which is preliminary data.</text>
</comment>
<keyword evidence="1" id="KW-0285">Flavoprotein</keyword>
<keyword evidence="3" id="KW-0560">Oxidoreductase</keyword>
<dbReference type="Gene3D" id="3.30.43.10">
    <property type="entry name" value="Uridine Diphospho-n-acetylenolpyruvylglucosamine Reductase, domain 2"/>
    <property type="match status" value="1"/>
</dbReference>
<dbReference type="Pfam" id="PF00941">
    <property type="entry name" value="FAD_binding_5"/>
    <property type="match status" value="1"/>
</dbReference>
<dbReference type="InterPro" id="IPR002346">
    <property type="entry name" value="Mopterin_DH_FAD-bd"/>
</dbReference>
<dbReference type="Gene3D" id="3.30.465.10">
    <property type="match status" value="1"/>
</dbReference>
<dbReference type="GO" id="GO:0016491">
    <property type="term" value="F:oxidoreductase activity"/>
    <property type="evidence" value="ECO:0007669"/>
    <property type="project" value="UniProtKB-KW"/>
</dbReference>
<dbReference type="InterPro" id="IPR051312">
    <property type="entry name" value="Diverse_Substr_Oxidored"/>
</dbReference>
<dbReference type="SUPFAM" id="SSF55447">
    <property type="entry name" value="CO dehydrogenase flavoprotein C-terminal domain-like"/>
    <property type="match status" value="1"/>
</dbReference>
<name>A0A402A0C5_9CHLR</name>
<keyword evidence="6" id="KW-1185">Reference proteome</keyword>
<dbReference type="OrthoDB" id="9774454at2"/>
<dbReference type="SUPFAM" id="SSF56176">
    <property type="entry name" value="FAD-binding/transporter-associated domain-like"/>
    <property type="match status" value="1"/>
</dbReference>
<organism evidence="5 6">
    <name type="scientific">Tengunoibacter tsumagoiensis</name>
    <dbReference type="NCBI Taxonomy" id="2014871"/>
    <lineage>
        <taxon>Bacteria</taxon>
        <taxon>Bacillati</taxon>
        <taxon>Chloroflexota</taxon>
        <taxon>Ktedonobacteria</taxon>
        <taxon>Ktedonobacterales</taxon>
        <taxon>Dictyobacteraceae</taxon>
        <taxon>Tengunoibacter</taxon>
    </lineage>
</organism>
<proteinExistence type="predicted"/>
<reference evidence="6" key="1">
    <citation type="submission" date="2018-12" db="EMBL/GenBank/DDBJ databases">
        <title>Tengunoibacter tsumagoiensis gen. nov., sp. nov., Dictyobacter kobayashii sp. nov., D. alpinus sp. nov., and D. joshuensis sp. nov. and description of Dictyobacteraceae fam. nov. within the order Ktedonobacterales isolated from Tengu-no-mugimeshi.</title>
        <authorList>
            <person name="Wang C.M."/>
            <person name="Zheng Y."/>
            <person name="Sakai Y."/>
            <person name="Toyoda A."/>
            <person name="Minakuchi Y."/>
            <person name="Abe K."/>
            <person name="Yokota A."/>
            <person name="Yabe S."/>
        </authorList>
    </citation>
    <scope>NUCLEOTIDE SEQUENCE [LARGE SCALE GENOMIC DNA]</scope>
    <source>
        <strain evidence="6">Uno3</strain>
    </source>
</reference>
<dbReference type="PANTHER" id="PTHR42659">
    <property type="entry name" value="XANTHINE DEHYDROGENASE SUBUNIT C-RELATED"/>
    <property type="match status" value="1"/>
</dbReference>
<sequence>MSVPAAFDYHSATSVAEAIALLQQYGDEAKILAGGHSLIPAMKLRLSQPEHLIDIGRITELSYIRQEGQSILLGAMTTYAQIERAELIKQHFPLLIDGVSVIGDQQVRNRGTVAGSIAHSDPAADMPGIILALKAEIILQGPDGIRTVAADDFFLGTFTTALEPDELITAIKLPLLPAQTGSAYTKLENKASHYAIAGSAAIVTLDNTRTCTAASLTITGAALQTSRATSVEAALIGKKLDPTLIQQAAEKAPDGLEFLSDIHGSQEYRRQMTIVMVRRAIQQAYERA</sequence>
<dbReference type="InterPro" id="IPR016167">
    <property type="entry name" value="FAD-bd_PCMH_sub1"/>
</dbReference>
<dbReference type="InterPro" id="IPR036683">
    <property type="entry name" value="CO_DH_flav_C_dom_sf"/>
</dbReference>
<dbReference type="InterPro" id="IPR036318">
    <property type="entry name" value="FAD-bd_PCMH-like_sf"/>
</dbReference>
<dbReference type="GO" id="GO:0071949">
    <property type="term" value="F:FAD binding"/>
    <property type="evidence" value="ECO:0007669"/>
    <property type="project" value="InterPro"/>
</dbReference>
<keyword evidence="2" id="KW-0274">FAD</keyword>
<dbReference type="Gene3D" id="3.30.390.50">
    <property type="entry name" value="CO dehydrogenase flavoprotein, C-terminal domain"/>
    <property type="match status" value="1"/>
</dbReference>
<evidence type="ECO:0000256" key="1">
    <source>
        <dbReference type="ARBA" id="ARBA00022630"/>
    </source>
</evidence>
<accession>A0A402A0C5</accession>
<dbReference type="PROSITE" id="PS51387">
    <property type="entry name" value="FAD_PCMH"/>
    <property type="match status" value="1"/>
</dbReference>
<evidence type="ECO:0000259" key="4">
    <source>
        <dbReference type="PROSITE" id="PS51387"/>
    </source>
</evidence>
<dbReference type="FunFam" id="3.30.465.10:FF:000017">
    <property type="entry name" value="Xanthine dehydrogenase, FAD binding subunit"/>
    <property type="match status" value="1"/>
</dbReference>